<dbReference type="EMBL" id="CP018632">
    <property type="protein sequence ID" value="ASJ74612.1"/>
    <property type="molecule type" value="Genomic_DNA"/>
</dbReference>
<accession>A0A2Z2NSW2</accession>
<evidence type="ECO:0000256" key="1">
    <source>
        <dbReference type="SAM" id="MobiDB-lite"/>
    </source>
</evidence>
<name>A0A2Z2NSW2_9GAMM</name>
<organism evidence="2 3">
    <name type="scientific">Granulosicoccus antarcticus IMCC3135</name>
    <dbReference type="NCBI Taxonomy" id="1192854"/>
    <lineage>
        <taxon>Bacteria</taxon>
        <taxon>Pseudomonadati</taxon>
        <taxon>Pseudomonadota</taxon>
        <taxon>Gammaproteobacteria</taxon>
        <taxon>Chromatiales</taxon>
        <taxon>Granulosicoccaceae</taxon>
        <taxon>Granulosicoccus</taxon>
    </lineage>
</organism>
<feature type="compositionally biased region" description="Polar residues" evidence="1">
    <location>
        <begin position="1"/>
        <end position="10"/>
    </location>
</feature>
<protein>
    <recommendedName>
        <fullName evidence="4">Glycosyltransferase subfamily 4-like N-terminal domain-containing protein</fullName>
    </recommendedName>
</protein>
<dbReference type="OrthoDB" id="9787293at2"/>
<dbReference type="Pfam" id="PF13692">
    <property type="entry name" value="Glyco_trans_1_4"/>
    <property type="match status" value="1"/>
</dbReference>
<dbReference type="Proteomes" id="UP000250079">
    <property type="component" value="Chromosome"/>
</dbReference>
<sequence>MNIWLTQRAESTPHDEGSSRRYMRTGQMAESLSRSGHNIIWWTGDYDHYGQNQRKFGDENIIVNDNYSIQYLDVTGYTKSFSLTRLRYDRNVGARFRRLAESYSDMPDLIIASMPSADLALESVKFGKERGIPVVIDVRDQHPDVFTWLVPKFARPFMPLLTLPMRLKVKGALRGCSAIWGITENFVDWGIEIACRQKTSFDVALPMAYRYRKFQEVEKMEATEYWANKSLLTPTSLNCIFIGTLSDSFNFETIFEAASLLESWGSDVKFVFCGTGTQSDYVVSECKRLESCDYTGWLNAKELQAGMERSDVGLAPYVQASNYVDNMPNKPVEYLCGGIIVATSLQGGKVKNIIIDNGGGIVYSDAKSLAVQLHQLSKDKTKLISMKEKAATIFVNNFDADTQERIMLKAIDNLLIKHKDMTSTK</sequence>
<dbReference type="Gene3D" id="3.40.50.2000">
    <property type="entry name" value="Glycogen Phosphorylase B"/>
    <property type="match status" value="1"/>
</dbReference>
<keyword evidence="3" id="KW-1185">Reference proteome</keyword>
<reference evidence="2 3" key="1">
    <citation type="submission" date="2016-12" db="EMBL/GenBank/DDBJ databases">
        <authorList>
            <person name="Song W.-J."/>
            <person name="Kurnit D.M."/>
        </authorList>
    </citation>
    <scope>NUCLEOTIDE SEQUENCE [LARGE SCALE GENOMIC DNA]</scope>
    <source>
        <strain evidence="2 3">IMCC3135</strain>
    </source>
</reference>
<evidence type="ECO:0000313" key="3">
    <source>
        <dbReference type="Proteomes" id="UP000250079"/>
    </source>
</evidence>
<gene>
    <name evidence="2" type="ORF">IMCC3135_22710</name>
</gene>
<evidence type="ECO:0008006" key="4">
    <source>
        <dbReference type="Google" id="ProtNLM"/>
    </source>
</evidence>
<evidence type="ECO:0000313" key="2">
    <source>
        <dbReference type="EMBL" id="ASJ74612.1"/>
    </source>
</evidence>
<dbReference type="KEGG" id="gai:IMCC3135_22710"/>
<feature type="region of interest" description="Disordered" evidence="1">
    <location>
        <begin position="1"/>
        <end position="22"/>
    </location>
</feature>
<dbReference type="AlphaFoldDB" id="A0A2Z2NSW2"/>
<proteinExistence type="predicted"/>
<dbReference type="SUPFAM" id="SSF53756">
    <property type="entry name" value="UDP-Glycosyltransferase/glycogen phosphorylase"/>
    <property type="match status" value="1"/>
</dbReference>
<dbReference type="RefSeq" id="WP_088919621.1">
    <property type="nucleotide sequence ID" value="NZ_CP018632.1"/>
</dbReference>